<dbReference type="SUPFAM" id="SSF53300">
    <property type="entry name" value="vWA-like"/>
    <property type="match status" value="1"/>
</dbReference>
<evidence type="ECO:0000256" key="1">
    <source>
        <dbReference type="ARBA" id="ARBA00004613"/>
    </source>
</evidence>
<gene>
    <name evidence="5" type="ORF">MGAL_10B094518</name>
</gene>
<dbReference type="InterPro" id="IPR002035">
    <property type="entry name" value="VWF_A"/>
</dbReference>
<sequence>MAEKMKAPSVDRPELAKHDSAILDLAFAMDCTGSMGSYIKTAQQNIREIVETIVASEKSNVHLALVEYRDHPPQDATFVTRTHDFTSSVSQMKTWLDACSAQGGGDCPEAVADALHDVSKLSWREEATKICVLVSDAPPHGLSQSGDSFPEGCPAGLDPIDITRKLAEKGITLYTVGCEPAILSLGTFSWHWLT</sequence>
<evidence type="ECO:0000313" key="5">
    <source>
        <dbReference type="EMBL" id="VDH94806.1"/>
    </source>
</evidence>
<evidence type="ECO:0000256" key="2">
    <source>
        <dbReference type="ARBA" id="ARBA00022525"/>
    </source>
</evidence>
<keyword evidence="5" id="KW-0418">Kinase</keyword>
<dbReference type="PANTHER" id="PTHR47763">
    <property type="entry name" value="ALPHA-PROTEIN KINASE VWKA"/>
    <property type="match status" value="1"/>
</dbReference>
<dbReference type="PROSITE" id="PS50234">
    <property type="entry name" value="VWFA"/>
    <property type="match status" value="1"/>
</dbReference>
<evidence type="ECO:0000259" key="4">
    <source>
        <dbReference type="PROSITE" id="PS50234"/>
    </source>
</evidence>
<dbReference type="OrthoDB" id="301415at2759"/>
<comment type="caution">
    <text evidence="5">The sequence shown here is derived from an EMBL/GenBank/DDBJ whole genome shotgun (WGS) entry which is preliminary data.</text>
</comment>
<dbReference type="CDD" id="cd00198">
    <property type="entry name" value="vWFA"/>
    <property type="match status" value="1"/>
</dbReference>
<dbReference type="InterPro" id="IPR056861">
    <property type="entry name" value="HMCN1-like_VWA"/>
</dbReference>
<feature type="domain" description="VWFA" evidence="4">
    <location>
        <begin position="24"/>
        <end position="177"/>
    </location>
</feature>
<name>A0A8B6BSJ9_MYTGA</name>
<proteinExistence type="predicted"/>
<dbReference type="GO" id="GO:0004674">
    <property type="term" value="F:protein serine/threonine kinase activity"/>
    <property type="evidence" value="ECO:0007669"/>
    <property type="project" value="TreeGrafter"/>
</dbReference>
<dbReference type="InterPro" id="IPR052969">
    <property type="entry name" value="Thr-specific_kinase-like"/>
</dbReference>
<accession>A0A8B6BSJ9</accession>
<dbReference type="EMBL" id="UYJE01000641">
    <property type="protein sequence ID" value="VDH94806.1"/>
    <property type="molecule type" value="Genomic_DNA"/>
</dbReference>
<keyword evidence="3" id="KW-0732">Signal</keyword>
<dbReference type="Proteomes" id="UP000596742">
    <property type="component" value="Unassembled WGS sequence"/>
</dbReference>
<dbReference type="AlphaFoldDB" id="A0A8B6BSJ9"/>
<dbReference type="Pfam" id="PF25106">
    <property type="entry name" value="VWA_4"/>
    <property type="match status" value="1"/>
</dbReference>
<dbReference type="InterPro" id="IPR036465">
    <property type="entry name" value="vWFA_dom_sf"/>
</dbReference>
<evidence type="ECO:0000256" key="3">
    <source>
        <dbReference type="ARBA" id="ARBA00022729"/>
    </source>
</evidence>
<dbReference type="PANTHER" id="PTHR47763:SF1">
    <property type="entry name" value="DUF659 DOMAIN-CONTAINING PROTEIN"/>
    <property type="match status" value="1"/>
</dbReference>
<evidence type="ECO:0000313" key="6">
    <source>
        <dbReference type="Proteomes" id="UP000596742"/>
    </source>
</evidence>
<organism evidence="5 6">
    <name type="scientific">Mytilus galloprovincialis</name>
    <name type="common">Mediterranean mussel</name>
    <dbReference type="NCBI Taxonomy" id="29158"/>
    <lineage>
        <taxon>Eukaryota</taxon>
        <taxon>Metazoa</taxon>
        <taxon>Spiralia</taxon>
        <taxon>Lophotrochozoa</taxon>
        <taxon>Mollusca</taxon>
        <taxon>Bivalvia</taxon>
        <taxon>Autobranchia</taxon>
        <taxon>Pteriomorphia</taxon>
        <taxon>Mytilida</taxon>
        <taxon>Mytiloidea</taxon>
        <taxon>Mytilidae</taxon>
        <taxon>Mytilinae</taxon>
        <taxon>Mytilus</taxon>
    </lineage>
</organism>
<keyword evidence="5" id="KW-0808">Transferase</keyword>
<protein>
    <submittedName>
        <fullName evidence="5">Blast:Alpha-protein kinase vwkA</fullName>
    </submittedName>
</protein>
<comment type="subcellular location">
    <subcellularLocation>
        <location evidence="1">Secreted</location>
    </subcellularLocation>
</comment>
<dbReference type="GO" id="GO:0005737">
    <property type="term" value="C:cytoplasm"/>
    <property type="evidence" value="ECO:0007669"/>
    <property type="project" value="TreeGrafter"/>
</dbReference>
<reference evidence="5" key="1">
    <citation type="submission" date="2018-11" db="EMBL/GenBank/DDBJ databases">
        <authorList>
            <person name="Alioto T."/>
            <person name="Alioto T."/>
        </authorList>
    </citation>
    <scope>NUCLEOTIDE SEQUENCE</scope>
</reference>
<dbReference type="Gene3D" id="3.40.50.410">
    <property type="entry name" value="von Willebrand factor, type A domain"/>
    <property type="match status" value="1"/>
</dbReference>
<keyword evidence="2" id="KW-0964">Secreted</keyword>
<keyword evidence="6" id="KW-1185">Reference proteome</keyword>